<dbReference type="GO" id="GO:0005085">
    <property type="term" value="F:guanyl-nucleotide exchange factor activity"/>
    <property type="evidence" value="ECO:0007669"/>
    <property type="project" value="UniProtKB-KW"/>
</dbReference>
<comment type="subcellular location">
    <subcellularLocation>
        <location evidence="1">Cytoplasm</location>
    </subcellularLocation>
</comment>
<dbReference type="PANTHER" id="PTHR31334">
    <property type="entry name" value="SMITH-MAGENIS SYNDROME REGION GENE 8 PROTEIN"/>
    <property type="match status" value="1"/>
</dbReference>
<comment type="similarity">
    <text evidence="5">Belongs to the SMCR8 family.</text>
</comment>
<dbReference type="InterPro" id="IPR037520">
    <property type="entry name" value="Folliculin/SMCR8_longin"/>
</dbReference>
<evidence type="ECO:0000256" key="2">
    <source>
        <dbReference type="ARBA" id="ARBA00022490"/>
    </source>
</evidence>
<evidence type="ECO:0000256" key="1">
    <source>
        <dbReference type="ARBA" id="ARBA00004496"/>
    </source>
</evidence>
<dbReference type="GO" id="GO:0005096">
    <property type="term" value="F:GTPase activator activity"/>
    <property type="evidence" value="ECO:0007669"/>
    <property type="project" value="InterPro"/>
</dbReference>
<evidence type="ECO:0000313" key="7">
    <source>
        <dbReference type="EMBL" id="PNF25070.1"/>
    </source>
</evidence>
<dbReference type="Proteomes" id="UP000235965">
    <property type="component" value="Unassembled WGS sequence"/>
</dbReference>
<dbReference type="AlphaFoldDB" id="A0A2J7Q907"/>
<feature type="domain" description="UDENN FLCN/SMCR8-type" evidence="6">
    <location>
        <begin position="68"/>
        <end position="716"/>
    </location>
</feature>
<dbReference type="GO" id="GO:0032045">
    <property type="term" value="C:guanyl-nucleotide exchange factor complex"/>
    <property type="evidence" value="ECO:0007669"/>
    <property type="project" value="TreeGrafter"/>
</dbReference>
<protein>
    <recommendedName>
        <fullName evidence="6">UDENN FLCN/SMCR8-type domain-containing protein</fullName>
    </recommendedName>
</protein>
<reference evidence="7 8" key="1">
    <citation type="submission" date="2017-12" db="EMBL/GenBank/DDBJ databases">
        <title>Hemimetabolous genomes reveal molecular basis of termite eusociality.</title>
        <authorList>
            <person name="Harrison M.C."/>
            <person name="Jongepier E."/>
            <person name="Robertson H.M."/>
            <person name="Arning N."/>
            <person name="Bitard-Feildel T."/>
            <person name="Chao H."/>
            <person name="Childers C.P."/>
            <person name="Dinh H."/>
            <person name="Doddapaneni H."/>
            <person name="Dugan S."/>
            <person name="Gowin J."/>
            <person name="Greiner C."/>
            <person name="Han Y."/>
            <person name="Hu H."/>
            <person name="Hughes D.S.T."/>
            <person name="Huylmans A.-K."/>
            <person name="Kemena C."/>
            <person name="Kremer L.P.M."/>
            <person name="Lee S.L."/>
            <person name="Lopez-Ezquerra A."/>
            <person name="Mallet L."/>
            <person name="Monroy-Kuhn J.M."/>
            <person name="Moser A."/>
            <person name="Murali S.C."/>
            <person name="Muzny D.M."/>
            <person name="Otani S."/>
            <person name="Piulachs M.-D."/>
            <person name="Poelchau M."/>
            <person name="Qu J."/>
            <person name="Schaub F."/>
            <person name="Wada-Katsumata A."/>
            <person name="Worley K.C."/>
            <person name="Xie Q."/>
            <person name="Ylla G."/>
            <person name="Poulsen M."/>
            <person name="Gibbs R.A."/>
            <person name="Schal C."/>
            <person name="Richards S."/>
            <person name="Belles X."/>
            <person name="Korb J."/>
            <person name="Bornberg-Bauer E."/>
        </authorList>
    </citation>
    <scope>NUCLEOTIDE SEQUENCE [LARGE SCALE GENOMIC DNA]</scope>
    <source>
        <tissue evidence="7">Whole body</tissue>
    </source>
</reference>
<sequence length="725" mass="80662">MEQDMLLCYLIKNRLLALKKPFQYTFLSQKDAAVFGFKALSKECSPSSYDDKSVPAATETLTNMGAQEPCPCTQQDFIIFAEFSEVMGPVPLLTIPLRAEEVTGIEINNFIMRIMSVDYQANPSQSVFCEDAQVLQMSVMSGLHAYVHYLTLHDPVARGFVRPLCLAYVTADQHKLSHMFPKLRKQFLQVTQVVKHDNRLWFREEILAVLHSIKEAQNEYFYWKKREEDGYVLSDEGKKILEQTNMDQLVQQSTDYEHMLHALGPLLKVDAGVSDMILGCWKCGFAQADKADMILSALCPGSHHKAIGSSGESLRGVLALSPWGLSAALWNLVVLLRCHSECRLKQYCKTISVDDDQVVMSDDVEEALSDSEYLELLNKLAHLPDLSVSKTPSQHGYTISSHNIQDNVIVLEAGIMSGGNEVASSYHSVPESLSEILAGVRISEDDVDNEVNKAEEVLPDLDLNDLDISSNENSSNDSFLDISEASSLNDDNWSATYPEQAVDKKSHCLWNCQKSGSGILKFFQTYEKVAHHLLYSVLIGRTVVLVGSDSSEPKVASIMNVLSPYIPVMPGQEVQLLRWHCGILVPSHISSYHMIGVCVPERLSVHDMISSKDKNSVTILDVSNKQLFGPAYSGQLLGSLEHSAKHMPSDQSLLLFLQTIAAALNEKLFMYLMLVKMKPVSEKVHSRQSPGSDILRDLGLDGCDAEIVRNLSRVGSISWNSVQHA</sequence>
<dbReference type="PROSITE" id="PS51834">
    <property type="entry name" value="DENN_FLCN_SMCR8"/>
    <property type="match status" value="1"/>
</dbReference>
<dbReference type="InterPro" id="IPR037521">
    <property type="entry name" value="FLCN/SMCR8_DENN"/>
</dbReference>
<evidence type="ECO:0000256" key="3">
    <source>
        <dbReference type="ARBA" id="ARBA00022658"/>
    </source>
</evidence>
<dbReference type="STRING" id="105785.A0A2J7Q907"/>
<dbReference type="GO" id="GO:0005737">
    <property type="term" value="C:cytoplasm"/>
    <property type="evidence" value="ECO:0007669"/>
    <property type="project" value="UniProtKB-SubCell"/>
</dbReference>
<keyword evidence="8" id="KW-1185">Reference proteome</keyword>
<dbReference type="OrthoDB" id="8191635at2759"/>
<organism evidence="7 8">
    <name type="scientific">Cryptotermes secundus</name>
    <dbReference type="NCBI Taxonomy" id="105785"/>
    <lineage>
        <taxon>Eukaryota</taxon>
        <taxon>Metazoa</taxon>
        <taxon>Ecdysozoa</taxon>
        <taxon>Arthropoda</taxon>
        <taxon>Hexapoda</taxon>
        <taxon>Insecta</taxon>
        <taxon>Pterygota</taxon>
        <taxon>Neoptera</taxon>
        <taxon>Polyneoptera</taxon>
        <taxon>Dictyoptera</taxon>
        <taxon>Blattodea</taxon>
        <taxon>Blattoidea</taxon>
        <taxon>Termitoidae</taxon>
        <taxon>Kalotermitidae</taxon>
        <taxon>Cryptotermitinae</taxon>
        <taxon>Cryptotermes</taxon>
    </lineage>
</organism>
<keyword evidence="4" id="KW-0072">Autophagy</keyword>
<dbReference type="InParanoid" id="A0A2J7Q907"/>
<evidence type="ECO:0000256" key="5">
    <source>
        <dbReference type="ARBA" id="ARBA00038137"/>
    </source>
</evidence>
<comment type="caution">
    <text evidence="7">The sequence shown here is derived from an EMBL/GenBank/DDBJ whole genome shotgun (WGS) entry which is preliminary data.</text>
</comment>
<proteinExistence type="inferred from homology"/>
<accession>A0A2J7Q907</accession>
<dbReference type="PANTHER" id="PTHR31334:SF1">
    <property type="entry name" value="GUANINE NUCLEOTIDE EXCHANGE PROTEIN SMCR8"/>
    <property type="match status" value="1"/>
</dbReference>
<evidence type="ECO:0000256" key="4">
    <source>
        <dbReference type="ARBA" id="ARBA00023006"/>
    </source>
</evidence>
<evidence type="ECO:0000313" key="8">
    <source>
        <dbReference type="Proteomes" id="UP000235965"/>
    </source>
</evidence>
<dbReference type="EMBL" id="NEVH01016943">
    <property type="protein sequence ID" value="PNF25070.1"/>
    <property type="molecule type" value="Genomic_DNA"/>
</dbReference>
<keyword evidence="2" id="KW-0963">Cytoplasm</keyword>
<evidence type="ECO:0000259" key="6">
    <source>
        <dbReference type="PROSITE" id="PS51834"/>
    </source>
</evidence>
<gene>
    <name evidence="7" type="ORF">B7P43_G02036</name>
</gene>
<keyword evidence="3" id="KW-0344">Guanine-nucleotide releasing factor</keyword>
<dbReference type="GO" id="GO:0006914">
    <property type="term" value="P:autophagy"/>
    <property type="evidence" value="ECO:0007669"/>
    <property type="project" value="UniProtKB-KW"/>
</dbReference>
<dbReference type="Pfam" id="PF11704">
    <property type="entry name" value="Folliculin"/>
    <property type="match status" value="1"/>
</dbReference>
<name>A0A2J7Q907_9NEOP</name>